<evidence type="ECO:0000256" key="2">
    <source>
        <dbReference type="ARBA" id="ARBA00008872"/>
    </source>
</evidence>
<feature type="domain" description="Orn/DAP/Arg decarboxylase 2 N-terminal" evidence="5">
    <location>
        <begin position="1"/>
        <end position="150"/>
    </location>
</feature>
<name>A0A9P0C8K4_BEMTA</name>
<dbReference type="PANTHER" id="PTHR11482:SF6">
    <property type="entry name" value="ORNITHINE DECARBOXYLASE 1-RELATED"/>
    <property type="match status" value="1"/>
</dbReference>
<evidence type="ECO:0000313" key="7">
    <source>
        <dbReference type="Proteomes" id="UP001152759"/>
    </source>
</evidence>
<evidence type="ECO:0000256" key="1">
    <source>
        <dbReference type="ARBA" id="ARBA00001933"/>
    </source>
</evidence>
<dbReference type="PRINTS" id="PR01182">
    <property type="entry name" value="ORNDCRBXLASE"/>
</dbReference>
<comment type="similarity">
    <text evidence="2">Belongs to the Orn/Lys/Arg decarboxylase class-II family.</text>
</comment>
<comment type="cofactor">
    <cofactor evidence="1">
        <name>pyridoxal 5'-phosphate</name>
        <dbReference type="ChEBI" id="CHEBI:597326"/>
    </cofactor>
</comment>
<reference evidence="6" key="1">
    <citation type="submission" date="2021-12" db="EMBL/GenBank/DDBJ databases">
        <authorList>
            <person name="King R."/>
        </authorList>
    </citation>
    <scope>NUCLEOTIDE SEQUENCE</scope>
</reference>
<dbReference type="CDD" id="cd00622">
    <property type="entry name" value="PLPDE_III_ODC"/>
    <property type="match status" value="1"/>
</dbReference>
<dbReference type="EMBL" id="OU963863">
    <property type="protein sequence ID" value="CAH0765576.1"/>
    <property type="molecule type" value="Genomic_DNA"/>
</dbReference>
<protein>
    <recommendedName>
        <fullName evidence="5">Orn/DAP/Arg decarboxylase 2 N-terminal domain-containing protein</fullName>
    </recommendedName>
</protein>
<dbReference type="Proteomes" id="UP001152759">
    <property type="component" value="Chromosome 2"/>
</dbReference>
<dbReference type="PRINTS" id="PR01179">
    <property type="entry name" value="ODADCRBXLASE"/>
</dbReference>
<dbReference type="InterPro" id="IPR002433">
    <property type="entry name" value="Orn_de-COase"/>
</dbReference>
<dbReference type="GO" id="GO:0033387">
    <property type="term" value="P:putrescine biosynthetic process from arginine, via ornithine"/>
    <property type="evidence" value="ECO:0007669"/>
    <property type="project" value="TreeGrafter"/>
</dbReference>
<dbReference type="GO" id="GO:0004586">
    <property type="term" value="F:ornithine decarboxylase activity"/>
    <property type="evidence" value="ECO:0007669"/>
    <property type="project" value="TreeGrafter"/>
</dbReference>
<dbReference type="InterPro" id="IPR029066">
    <property type="entry name" value="PLP-binding_barrel"/>
</dbReference>
<dbReference type="AlphaFoldDB" id="A0A9P0C8K4"/>
<dbReference type="PANTHER" id="PTHR11482">
    <property type="entry name" value="ARGININE/DIAMINOPIMELATE/ORNITHINE DECARBOXYLASE"/>
    <property type="match status" value="1"/>
</dbReference>
<dbReference type="Gene3D" id="3.20.20.10">
    <property type="entry name" value="Alanine racemase"/>
    <property type="match status" value="1"/>
</dbReference>
<keyword evidence="7" id="KW-1185">Reference proteome</keyword>
<organism evidence="6 7">
    <name type="scientific">Bemisia tabaci</name>
    <name type="common">Sweetpotato whitefly</name>
    <name type="synonym">Aleurodes tabaci</name>
    <dbReference type="NCBI Taxonomy" id="7038"/>
    <lineage>
        <taxon>Eukaryota</taxon>
        <taxon>Metazoa</taxon>
        <taxon>Ecdysozoa</taxon>
        <taxon>Arthropoda</taxon>
        <taxon>Hexapoda</taxon>
        <taxon>Insecta</taxon>
        <taxon>Pterygota</taxon>
        <taxon>Neoptera</taxon>
        <taxon>Paraneoptera</taxon>
        <taxon>Hemiptera</taxon>
        <taxon>Sternorrhyncha</taxon>
        <taxon>Aleyrodoidea</taxon>
        <taxon>Aleyrodidae</taxon>
        <taxon>Aleyrodinae</taxon>
        <taxon>Bemisia</taxon>
    </lineage>
</organism>
<dbReference type="InterPro" id="IPR000183">
    <property type="entry name" value="Orn/DAP/Arg_de-COase"/>
</dbReference>
<dbReference type="Pfam" id="PF02784">
    <property type="entry name" value="Orn_Arg_deC_N"/>
    <property type="match status" value="1"/>
</dbReference>
<dbReference type="Gene3D" id="2.40.37.10">
    <property type="entry name" value="Lyase, Ornithine Decarboxylase, Chain A, domain 1"/>
    <property type="match status" value="1"/>
</dbReference>
<evidence type="ECO:0000256" key="4">
    <source>
        <dbReference type="ARBA" id="ARBA00023239"/>
    </source>
</evidence>
<dbReference type="FunFam" id="2.40.37.10:FF:000005">
    <property type="entry name" value="Ornithine decarboxylase"/>
    <property type="match status" value="1"/>
</dbReference>
<evidence type="ECO:0000259" key="5">
    <source>
        <dbReference type="Pfam" id="PF02784"/>
    </source>
</evidence>
<keyword evidence="3" id="KW-0663">Pyridoxal phosphate</keyword>
<evidence type="ECO:0000256" key="3">
    <source>
        <dbReference type="ARBA" id="ARBA00022898"/>
    </source>
</evidence>
<dbReference type="SUPFAM" id="SSF50621">
    <property type="entry name" value="Alanine racemase C-terminal domain-like"/>
    <property type="match status" value="1"/>
</dbReference>
<dbReference type="GO" id="GO:0005737">
    <property type="term" value="C:cytoplasm"/>
    <property type="evidence" value="ECO:0007669"/>
    <property type="project" value="TreeGrafter"/>
</dbReference>
<keyword evidence="4" id="KW-0456">Lyase</keyword>
<gene>
    <name evidence="6" type="ORF">BEMITA_LOCUS3774</name>
</gene>
<accession>A0A9P0C8K4</accession>
<dbReference type="SUPFAM" id="SSF51419">
    <property type="entry name" value="PLP-binding barrel"/>
    <property type="match status" value="1"/>
</dbReference>
<dbReference type="InterPro" id="IPR009006">
    <property type="entry name" value="Ala_racemase/Decarboxylase_C"/>
</dbReference>
<proteinExistence type="inferred from homology"/>
<sequence>MTFDNETELHKVKELHPDAKLVVRIRCDAAVSQCPLGMKFGCDAILEAPHLMKLANSLGLEIVGVSFHVGSGCQDPPVFRKAISLARGLFDLGFELGFNMHLLDLGGGFPGDSSSSIDRIADIINLALEDYFPPQTNIEIIAEPGRFYVASAFTLATNIHSKREIYSTDKELLHTMYYINDGIYGSFNCILFDHYTPTPIPLTDSKSDQVFSCSLWGPTCDALDRIIENSFLPKMNIGDWIIFPDMGAYTVPVASTFNGFPIPKVYAVVDEKIWPALKDCAPLTDDHFAVYHSPASFGIGDYSPKWPKGMDSDEFEEPHPYLLEYLSAD</sequence>
<dbReference type="InterPro" id="IPR022644">
    <property type="entry name" value="De-COase2_N"/>
</dbReference>
<evidence type="ECO:0000313" key="6">
    <source>
        <dbReference type="EMBL" id="CAH0765576.1"/>
    </source>
</evidence>